<sequence>MNLNIFKKKKEKGTEKGSISLTFKMSLINFLNYFTSHHNWEVQFNDDELSKLEEAIKKVKKGKLQELIFEDEIKIKQN</sequence>
<gene>
    <name evidence="1" type="ORF">LCGC14_1555590</name>
</gene>
<reference evidence="1" key="1">
    <citation type="journal article" date="2015" name="Nature">
        <title>Complex archaea that bridge the gap between prokaryotes and eukaryotes.</title>
        <authorList>
            <person name="Spang A."/>
            <person name="Saw J.H."/>
            <person name="Jorgensen S.L."/>
            <person name="Zaremba-Niedzwiedzka K."/>
            <person name="Martijn J."/>
            <person name="Lind A.E."/>
            <person name="van Eijk R."/>
            <person name="Schleper C."/>
            <person name="Guy L."/>
            <person name="Ettema T.J."/>
        </authorList>
    </citation>
    <scope>NUCLEOTIDE SEQUENCE</scope>
</reference>
<dbReference type="EMBL" id="LAZR01011952">
    <property type="protein sequence ID" value="KKM51278.1"/>
    <property type="molecule type" value="Genomic_DNA"/>
</dbReference>
<name>A0A0F9JA06_9ZZZZ</name>
<evidence type="ECO:0000313" key="1">
    <source>
        <dbReference type="EMBL" id="KKM51278.1"/>
    </source>
</evidence>
<protein>
    <submittedName>
        <fullName evidence="1">Uncharacterized protein</fullName>
    </submittedName>
</protein>
<proteinExistence type="predicted"/>
<accession>A0A0F9JA06</accession>
<organism evidence="1">
    <name type="scientific">marine sediment metagenome</name>
    <dbReference type="NCBI Taxonomy" id="412755"/>
    <lineage>
        <taxon>unclassified sequences</taxon>
        <taxon>metagenomes</taxon>
        <taxon>ecological metagenomes</taxon>
    </lineage>
</organism>
<comment type="caution">
    <text evidence="1">The sequence shown here is derived from an EMBL/GenBank/DDBJ whole genome shotgun (WGS) entry which is preliminary data.</text>
</comment>
<dbReference type="AlphaFoldDB" id="A0A0F9JA06"/>